<sequence>MLNGIDFGAYTREQLKQFANDGYTVVIPLAATEQHGPHLPVWTDTVICERICREAIGIATGAGAKLLMAPVLGIGCSEHHLAFGGTLSISSEVYLQILMDIGRSLSLDGFGKLVFVNGHGGNEWVMQQAAVDLALQYPMWTAAASYWNLAKQALADANAGEIGPVPGHAGAFEAAMMMALNPEVVTGPFEKQEHPAITSIARGMTNVFVGRRGIITGWDGYTDSPGGATKELGEHFFYVIARAVGEWLVSCCSSMENIGQAGSAEKVDREKRGNR</sequence>
<dbReference type="Pfam" id="PF02633">
    <property type="entry name" value="Creatininase"/>
    <property type="match status" value="1"/>
</dbReference>
<dbReference type="GO" id="GO:0046872">
    <property type="term" value="F:metal ion binding"/>
    <property type="evidence" value="ECO:0007669"/>
    <property type="project" value="UniProtKB-KW"/>
</dbReference>
<evidence type="ECO:0000256" key="5">
    <source>
        <dbReference type="ARBA" id="ARBA00024029"/>
    </source>
</evidence>
<keyword evidence="3" id="KW-0378">Hydrolase</keyword>
<name>A0A2R5EH15_9BACL</name>
<keyword evidence="2" id="KW-0479">Metal-binding</keyword>
<dbReference type="GO" id="GO:0009231">
    <property type="term" value="P:riboflavin biosynthetic process"/>
    <property type="evidence" value="ECO:0007669"/>
    <property type="project" value="TreeGrafter"/>
</dbReference>
<organism evidence="6 7">
    <name type="scientific">Paenibacillus agaridevorans</name>
    <dbReference type="NCBI Taxonomy" id="171404"/>
    <lineage>
        <taxon>Bacteria</taxon>
        <taxon>Bacillati</taxon>
        <taxon>Bacillota</taxon>
        <taxon>Bacilli</taxon>
        <taxon>Bacillales</taxon>
        <taxon>Paenibacillaceae</taxon>
        <taxon>Paenibacillus</taxon>
    </lineage>
</organism>
<evidence type="ECO:0000256" key="1">
    <source>
        <dbReference type="ARBA" id="ARBA00001947"/>
    </source>
</evidence>
<dbReference type="Proteomes" id="UP000245202">
    <property type="component" value="Unassembled WGS sequence"/>
</dbReference>
<comment type="caution">
    <text evidence="6">The sequence shown here is derived from an EMBL/GenBank/DDBJ whole genome shotgun (WGS) entry which is preliminary data.</text>
</comment>
<gene>
    <name evidence="6" type="ORF">PAT3040_00345</name>
</gene>
<dbReference type="RefSeq" id="WP_181376393.1">
    <property type="nucleotide sequence ID" value="NZ_BDQX01000028.1"/>
</dbReference>
<dbReference type="AlphaFoldDB" id="A0A2R5EH15"/>
<dbReference type="SUPFAM" id="SSF102215">
    <property type="entry name" value="Creatininase"/>
    <property type="match status" value="1"/>
</dbReference>
<dbReference type="GO" id="GO:0016811">
    <property type="term" value="F:hydrolase activity, acting on carbon-nitrogen (but not peptide) bonds, in linear amides"/>
    <property type="evidence" value="ECO:0007669"/>
    <property type="project" value="TreeGrafter"/>
</dbReference>
<dbReference type="PANTHER" id="PTHR35005:SF1">
    <property type="entry name" value="2-AMINO-5-FORMYLAMINO-6-RIBOSYLAMINOPYRIMIDIN-4(3H)-ONE 5'-MONOPHOSPHATE DEFORMYLASE"/>
    <property type="match status" value="1"/>
</dbReference>
<dbReference type="InterPro" id="IPR024087">
    <property type="entry name" value="Creatininase-like_sf"/>
</dbReference>
<reference evidence="6 7" key="1">
    <citation type="submission" date="2017-08" db="EMBL/GenBank/DDBJ databases">
        <title>Substantial Increase in Enzyme Production by Combined Drug-Resistance Mutations in Paenibacillus agaridevorans.</title>
        <authorList>
            <person name="Tanaka Y."/>
            <person name="Funane K."/>
            <person name="Hosaka T."/>
            <person name="Shiwa Y."/>
            <person name="Fujita N."/>
            <person name="Miyazaki T."/>
            <person name="Yoshikawa H."/>
            <person name="Murakami K."/>
            <person name="Kasahara K."/>
            <person name="Inaoka T."/>
            <person name="Hiraga Y."/>
            <person name="Ochi K."/>
        </authorList>
    </citation>
    <scope>NUCLEOTIDE SEQUENCE [LARGE SCALE GENOMIC DNA]</scope>
    <source>
        <strain evidence="6 7">T-3040</strain>
    </source>
</reference>
<evidence type="ECO:0000256" key="2">
    <source>
        <dbReference type="ARBA" id="ARBA00022723"/>
    </source>
</evidence>
<dbReference type="PANTHER" id="PTHR35005">
    <property type="entry name" value="3-DEHYDRO-SCYLLO-INOSOSE HYDROLASE"/>
    <property type="match status" value="1"/>
</dbReference>
<dbReference type="Gene3D" id="3.40.50.10310">
    <property type="entry name" value="Creatininase"/>
    <property type="match status" value="1"/>
</dbReference>
<keyword evidence="7" id="KW-1185">Reference proteome</keyword>
<dbReference type="EMBL" id="BDQX01000028">
    <property type="protein sequence ID" value="GBG05860.1"/>
    <property type="molecule type" value="Genomic_DNA"/>
</dbReference>
<evidence type="ECO:0000256" key="4">
    <source>
        <dbReference type="ARBA" id="ARBA00022833"/>
    </source>
</evidence>
<dbReference type="InterPro" id="IPR003785">
    <property type="entry name" value="Creatininase/forma_Hydrolase"/>
</dbReference>
<proteinExistence type="inferred from homology"/>
<keyword evidence="4" id="KW-0862">Zinc</keyword>
<evidence type="ECO:0000313" key="6">
    <source>
        <dbReference type="EMBL" id="GBG05860.1"/>
    </source>
</evidence>
<evidence type="ECO:0000256" key="3">
    <source>
        <dbReference type="ARBA" id="ARBA00022801"/>
    </source>
</evidence>
<evidence type="ECO:0000313" key="7">
    <source>
        <dbReference type="Proteomes" id="UP000245202"/>
    </source>
</evidence>
<protein>
    <submittedName>
        <fullName evidence="6">Creatininase</fullName>
    </submittedName>
</protein>
<comment type="cofactor">
    <cofactor evidence="1">
        <name>Zn(2+)</name>
        <dbReference type="ChEBI" id="CHEBI:29105"/>
    </cofactor>
</comment>
<accession>A0A2R5EH15</accession>
<comment type="similarity">
    <text evidence="5">Belongs to the creatininase superfamily.</text>
</comment>